<name>A0A7S4QXM7_9DINO</name>
<reference evidence="2" key="1">
    <citation type="submission" date="2021-01" db="EMBL/GenBank/DDBJ databases">
        <authorList>
            <person name="Corre E."/>
            <person name="Pelletier E."/>
            <person name="Niang G."/>
            <person name="Scheremetjew M."/>
            <person name="Finn R."/>
            <person name="Kale V."/>
            <person name="Holt S."/>
            <person name="Cochrane G."/>
            <person name="Meng A."/>
            <person name="Brown T."/>
            <person name="Cohen L."/>
        </authorList>
    </citation>
    <scope>NUCLEOTIDE SEQUENCE</scope>
    <source>
        <strain evidence="2">CCMP3105</strain>
    </source>
</reference>
<accession>A0A7S4QXM7</accession>
<proteinExistence type="predicted"/>
<feature type="region of interest" description="Disordered" evidence="1">
    <location>
        <begin position="1"/>
        <end position="248"/>
    </location>
</feature>
<feature type="compositionally biased region" description="Low complexity" evidence="1">
    <location>
        <begin position="117"/>
        <end position="153"/>
    </location>
</feature>
<feature type="compositionally biased region" description="Basic and acidic residues" evidence="1">
    <location>
        <begin position="220"/>
        <end position="229"/>
    </location>
</feature>
<dbReference type="AlphaFoldDB" id="A0A7S4QXM7"/>
<feature type="compositionally biased region" description="Basic residues" evidence="1">
    <location>
        <begin position="59"/>
        <end position="68"/>
    </location>
</feature>
<feature type="compositionally biased region" description="Basic residues" evidence="1">
    <location>
        <begin position="99"/>
        <end position="111"/>
    </location>
</feature>
<evidence type="ECO:0000313" key="2">
    <source>
        <dbReference type="EMBL" id="CAE4596535.1"/>
    </source>
</evidence>
<protein>
    <submittedName>
        <fullName evidence="2">Uncharacterized protein</fullName>
    </submittedName>
</protein>
<feature type="compositionally biased region" description="Basic residues" evidence="1">
    <location>
        <begin position="26"/>
        <end position="46"/>
    </location>
</feature>
<gene>
    <name evidence="2" type="ORF">AMON00008_LOCUS26915</name>
</gene>
<feature type="compositionally biased region" description="Low complexity" evidence="1">
    <location>
        <begin position="69"/>
        <end position="98"/>
    </location>
</feature>
<dbReference type="EMBL" id="HBNR01038911">
    <property type="protein sequence ID" value="CAE4596535.1"/>
    <property type="molecule type" value="Transcribed_RNA"/>
</dbReference>
<sequence>MAQAGRPSPAQPPLGHLGCAMGRVSSRSRSRQRRRRSRSVSRRVARRRDDSRSAQRSPSRGRRDRRLRSPAPRSPQRQSRSPANRQRSPAPRSPQQRSPQRHLRSPGHRSPQRQESRGCSASRDGGRGRSASRSPEGRGQPAAEQKAAPPAGKYEIEDGAPKANGNTTWRALILVPRPQRGEPRPGVPPGTICIRGPSRPDRRAAEEDGEELEKAAAAGDMRHVREVQQRRSFPCTSPRLTRAQQLMH</sequence>
<evidence type="ECO:0000256" key="1">
    <source>
        <dbReference type="SAM" id="MobiDB-lite"/>
    </source>
</evidence>
<feature type="compositionally biased region" description="Polar residues" evidence="1">
    <location>
        <begin position="230"/>
        <end position="248"/>
    </location>
</feature>
<organism evidence="2">
    <name type="scientific">Alexandrium monilatum</name>
    <dbReference type="NCBI Taxonomy" id="311494"/>
    <lineage>
        <taxon>Eukaryota</taxon>
        <taxon>Sar</taxon>
        <taxon>Alveolata</taxon>
        <taxon>Dinophyceae</taxon>
        <taxon>Gonyaulacales</taxon>
        <taxon>Pyrocystaceae</taxon>
        <taxon>Alexandrium</taxon>
    </lineage>
</organism>